<feature type="domain" description="Histidine kinase" evidence="5">
    <location>
        <begin position="1797"/>
        <end position="2014"/>
    </location>
</feature>
<comment type="catalytic activity">
    <reaction evidence="1">
        <text>ATP + protein L-histidine = ADP + protein N-phospho-L-histidine.</text>
        <dbReference type="EC" id="2.7.13.3"/>
    </reaction>
</comment>
<reference evidence="7" key="2">
    <citation type="submission" date="2022-12" db="EMBL/GenBank/DDBJ databases">
        <authorList>
            <person name="Sun Q."/>
            <person name="Zhou Y."/>
        </authorList>
    </citation>
    <scope>NUCLEOTIDE SEQUENCE</scope>
    <source>
        <strain evidence="7">CGMCC 1.15034</strain>
    </source>
</reference>
<dbReference type="PANTHER" id="PTHR43642">
    <property type="entry name" value="HYBRID SIGNAL TRANSDUCTION HISTIDINE KINASE G"/>
    <property type="match status" value="1"/>
</dbReference>
<dbReference type="Gene3D" id="1.10.510.10">
    <property type="entry name" value="Transferase(Phosphotransferase) domain 1"/>
    <property type="match status" value="1"/>
</dbReference>
<evidence type="ECO:0000256" key="1">
    <source>
        <dbReference type="ARBA" id="ARBA00000085"/>
    </source>
</evidence>
<gene>
    <name evidence="7" type="ORF">GCM10010987_25530</name>
</gene>
<reference evidence="7" key="1">
    <citation type="journal article" date="2014" name="Int. J. Syst. Evol. Microbiol.">
        <title>Complete genome sequence of Corynebacterium casei LMG S-19264T (=DSM 44701T), isolated from a smear-ripened cheese.</title>
        <authorList>
            <consortium name="US DOE Joint Genome Institute (JGI-PGF)"/>
            <person name="Walter F."/>
            <person name="Albersmeier A."/>
            <person name="Kalinowski J."/>
            <person name="Ruckert C."/>
        </authorList>
    </citation>
    <scope>NUCLEOTIDE SEQUENCE</scope>
    <source>
        <strain evidence="7">CGMCC 1.15034</strain>
    </source>
</reference>
<dbReference type="Pfam" id="PF02518">
    <property type="entry name" value="HATPase_c"/>
    <property type="match status" value="1"/>
</dbReference>
<dbReference type="InterPro" id="IPR041664">
    <property type="entry name" value="AAA_16"/>
</dbReference>
<dbReference type="SMART" id="SM00387">
    <property type="entry name" value="HATPase_c"/>
    <property type="match status" value="1"/>
</dbReference>
<dbReference type="InterPro" id="IPR011990">
    <property type="entry name" value="TPR-like_helical_dom_sf"/>
</dbReference>
<name>A0AA88B7Z0_9BRAD</name>
<dbReference type="Gene3D" id="3.30.565.10">
    <property type="entry name" value="Histidine kinase-like ATPase, C-terminal domain"/>
    <property type="match status" value="1"/>
</dbReference>
<dbReference type="SMART" id="SM00065">
    <property type="entry name" value="GAF"/>
    <property type="match status" value="2"/>
</dbReference>
<dbReference type="InterPro" id="IPR000719">
    <property type="entry name" value="Prot_kinase_dom"/>
</dbReference>
<dbReference type="InterPro" id="IPR005467">
    <property type="entry name" value="His_kinase_dom"/>
</dbReference>
<comment type="caution">
    <text evidence="7">The sequence shown here is derived from an EMBL/GenBank/DDBJ whole genome shotgun (WGS) entry which is preliminary data.</text>
</comment>
<dbReference type="CDD" id="cd00082">
    <property type="entry name" value="HisKA"/>
    <property type="match status" value="1"/>
</dbReference>
<dbReference type="SUPFAM" id="SSF52540">
    <property type="entry name" value="P-loop containing nucleoside triphosphate hydrolases"/>
    <property type="match status" value="1"/>
</dbReference>
<dbReference type="SMART" id="SM00388">
    <property type="entry name" value="HisKA"/>
    <property type="match status" value="1"/>
</dbReference>
<protein>
    <recommendedName>
        <fullName evidence="2">histidine kinase</fullName>
        <ecNumber evidence="2">2.7.13.3</ecNumber>
    </recommendedName>
</protein>
<evidence type="ECO:0000256" key="2">
    <source>
        <dbReference type="ARBA" id="ARBA00012438"/>
    </source>
</evidence>
<dbReference type="PRINTS" id="PR00344">
    <property type="entry name" value="BCTRLSENSOR"/>
</dbReference>
<evidence type="ECO:0000259" key="4">
    <source>
        <dbReference type="PROSITE" id="PS50011"/>
    </source>
</evidence>
<dbReference type="SUPFAM" id="SSF55781">
    <property type="entry name" value="GAF domain-like"/>
    <property type="match status" value="2"/>
</dbReference>
<dbReference type="Gene3D" id="3.30.450.20">
    <property type="entry name" value="PAS domain"/>
    <property type="match status" value="1"/>
</dbReference>
<dbReference type="InterPro" id="IPR003018">
    <property type="entry name" value="GAF"/>
</dbReference>
<dbReference type="InterPro" id="IPR003661">
    <property type="entry name" value="HisK_dim/P_dom"/>
</dbReference>
<dbReference type="CDD" id="cd00130">
    <property type="entry name" value="PAS"/>
    <property type="match status" value="1"/>
</dbReference>
<dbReference type="GO" id="GO:0006355">
    <property type="term" value="P:regulation of DNA-templated transcription"/>
    <property type="evidence" value="ECO:0007669"/>
    <property type="project" value="InterPro"/>
</dbReference>
<evidence type="ECO:0000313" key="8">
    <source>
        <dbReference type="Proteomes" id="UP000625079"/>
    </source>
</evidence>
<evidence type="ECO:0000259" key="6">
    <source>
        <dbReference type="PROSITE" id="PS50113"/>
    </source>
</evidence>
<evidence type="ECO:0000256" key="3">
    <source>
        <dbReference type="ARBA" id="ARBA00022553"/>
    </source>
</evidence>
<dbReference type="PROSITE" id="PS50113">
    <property type="entry name" value="PAC"/>
    <property type="match status" value="1"/>
</dbReference>
<dbReference type="SUPFAM" id="SSF47384">
    <property type="entry name" value="Homodimeric domain of signal transducing histidine kinase"/>
    <property type="match status" value="1"/>
</dbReference>
<dbReference type="Gene3D" id="3.40.50.300">
    <property type="entry name" value="P-loop containing nucleotide triphosphate hydrolases"/>
    <property type="match status" value="1"/>
</dbReference>
<dbReference type="Gene3D" id="3.30.450.40">
    <property type="match status" value="2"/>
</dbReference>
<dbReference type="InterPro" id="IPR000700">
    <property type="entry name" value="PAS-assoc_C"/>
</dbReference>
<dbReference type="Proteomes" id="UP000625079">
    <property type="component" value="Unassembled WGS sequence"/>
</dbReference>
<dbReference type="PANTHER" id="PTHR43642:SF1">
    <property type="entry name" value="HYBRID SIGNAL TRANSDUCTION HISTIDINE KINASE G"/>
    <property type="match status" value="1"/>
</dbReference>
<feature type="domain" description="Protein kinase" evidence="4">
    <location>
        <begin position="1"/>
        <end position="286"/>
    </location>
</feature>
<keyword evidence="3" id="KW-0597">Phosphoprotein</keyword>
<dbReference type="Pfam" id="PF01590">
    <property type="entry name" value="GAF"/>
    <property type="match status" value="1"/>
</dbReference>
<dbReference type="InterPro" id="IPR036890">
    <property type="entry name" value="HATPase_C_sf"/>
</dbReference>
<dbReference type="SMART" id="SM00086">
    <property type="entry name" value="PAC"/>
    <property type="match status" value="1"/>
</dbReference>
<dbReference type="SUPFAM" id="SSF55785">
    <property type="entry name" value="PYP-like sensor domain (PAS domain)"/>
    <property type="match status" value="1"/>
</dbReference>
<feature type="domain" description="PAC" evidence="6">
    <location>
        <begin position="1726"/>
        <end position="1777"/>
    </location>
</feature>
<dbReference type="EC" id="2.7.13.3" evidence="2"/>
<dbReference type="PROSITE" id="PS50011">
    <property type="entry name" value="PROTEIN_KINASE_DOM"/>
    <property type="match status" value="1"/>
</dbReference>
<accession>A0AA88B7Z0</accession>
<dbReference type="Gene3D" id="1.10.287.130">
    <property type="match status" value="1"/>
</dbReference>
<dbReference type="EMBL" id="BMHC01000003">
    <property type="protein sequence ID" value="GGI23664.1"/>
    <property type="molecule type" value="Genomic_DNA"/>
</dbReference>
<dbReference type="InterPro" id="IPR053159">
    <property type="entry name" value="Hybrid_Histidine_Kinase"/>
</dbReference>
<dbReference type="Pfam" id="PF00512">
    <property type="entry name" value="HisKA"/>
    <property type="match status" value="1"/>
</dbReference>
<dbReference type="InterPro" id="IPR035965">
    <property type="entry name" value="PAS-like_dom_sf"/>
</dbReference>
<dbReference type="SUPFAM" id="SSF55874">
    <property type="entry name" value="ATPase domain of HSP90 chaperone/DNA topoisomerase II/histidine kinase"/>
    <property type="match status" value="1"/>
</dbReference>
<dbReference type="SMART" id="SM00220">
    <property type="entry name" value="S_TKc"/>
    <property type="match status" value="1"/>
</dbReference>
<dbReference type="Pfam" id="PF13185">
    <property type="entry name" value="GAF_2"/>
    <property type="match status" value="1"/>
</dbReference>
<dbReference type="PROSITE" id="PS00108">
    <property type="entry name" value="PROTEIN_KINASE_ST"/>
    <property type="match status" value="1"/>
</dbReference>
<dbReference type="PROSITE" id="PS50109">
    <property type="entry name" value="HIS_KIN"/>
    <property type="match status" value="1"/>
</dbReference>
<dbReference type="SUPFAM" id="SSF56112">
    <property type="entry name" value="Protein kinase-like (PK-like)"/>
    <property type="match status" value="1"/>
</dbReference>
<dbReference type="InterPro" id="IPR036097">
    <property type="entry name" value="HisK_dim/P_sf"/>
</dbReference>
<dbReference type="CDD" id="cd14014">
    <property type="entry name" value="STKc_PknB_like"/>
    <property type="match status" value="1"/>
</dbReference>
<dbReference type="InterPro" id="IPR003594">
    <property type="entry name" value="HATPase_dom"/>
</dbReference>
<organism evidence="7 8">
    <name type="scientific">Bradyrhizobium guangdongense</name>
    <dbReference type="NCBI Taxonomy" id="1325090"/>
    <lineage>
        <taxon>Bacteria</taxon>
        <taxon>Pseudomonadati</taxon>
        <taxon>Pseudomonadota</taxon>
        <taxon>Alphaproteobacteria</taxon>
        <taxon>Hyphomicrobiales</taxon>
        <taxon>Nitrobacteraceae</taxon>
        <taxon>Bradyrhizobium</taxon>
    </lineage>
</organism>
<evidence type="ECO:0000313" key="7">
    <source>
        <dbReference type="EMBL" id="GGI23664.1"/>
    </source>
</evidence>
<dbReference type="InterPro" id="IPR004358">
    <property type="entry name" value="Sig_transdc_His_kin-like_C"/>
</dbReference>
<dbReference type="Gene3D" id="1.25.40.10">
    <property type="entry name" value="Tetratricopeptide repeat domain"/>
    <property type="match status" value="1"/>
</dbReference>
<dbReference type="InterPro" id="IPR000014">
    <property type="entry name" value="PAS"/>
</dbReference>
<sequence>MRFNAAEASDPGQEWSEGVVALRRIRRNASNDATGAPVTVLAACEPPASDGPNGLAHEYGLAEYLDREWALMPLELVQEPDRTCLTFEDPGGELLSPLLGAPMGIEAFLHLAIDITAAVGKMHQRGLVHRDIKPGNVLVNSSDGAVRLTGFGIASRIPRERQPPDPPQFIAGTLAYMAPEQTGRMNRSIDSRSDLYSLGVTFYQMLTGSLPFDAVDAMEWIHCHIARRADPPDVRVSGIPQVLSSVVMKLLAKTAEERYQTARGAEADLRRCLAEWQLNGLIEPFVLAAHDASDQLLIPEQLYGREREIEALLAAFDRVVAQGKPELVLISGYSGVGKSSVVNELHKVLVPPRGLFAGGKFDQYKRDIPYATLAQAFQRLVRLILARSEGELGRWREALVRAIEPHGGLVVDLVPELKYIIGEQEPAPELPAADAPRRFQLLLRRFIDVFARPEHPLALFLDDLQWLDAATLDLLEDLLTQGGISHLLLIGAYRDNEVDASHPLMRKLASIKAAGRSPVQEIKLGALNAKDVSRLIADALHSGTDRVRDLAQLTLQKTDGNPFFINQFLSALRIEGLIAFDSASSRWSWDLELIHAKGYTDNVADLMIGKLARLPDATQRALQHLACLGNIATAEMLARVHDTTEQDLHAALVEARRQELVDVLEGSYRFVHDRVQEAAYALIPTEQRATVHLRIGRALVAHTPPDKLDEEIFGIVNQLNRAKSLLAAPEEREQLAEFNLIAGKRARASSAHVSALHYLTTGAALFTEDDWSRLRELRFALELNRAHCEFASGAIADAEQRLHGLAVRAATAGELAAVACLQVDLYQGVGRTDEALAVGLRSLRQLGFEFPEDPTEEDAQRAYDDIWVRLGDRAIEDLVDLPRMSDPESLAALELLNSIVVPSKFYGSRHLFAVVLCAAVSLGLEQGHGGASCFAYVQLGSLATYLGHFDAGYRFGRLACELVEQPGWQSFQARTFQTFGIVMPWTKPVRSAREFLVRGFDLASRFGEISYAAYSCNQLSTNYFVAGDPLIEGQEQAEHGLAFVRRVGSRTVEASLLGQLGVIRCLRGLTTRFGAFDDAEFREADLERELAGNPALALSECWYYIRKLQARYFAGEYLDGLQAALKAQPMVSSALPLFEFIEYHFYGALCCAAVYDTASPEDRMSHRARLSEHLGKLEIWALHCPENFADRAALVEAEVARIEGRAGDAERLYQKAIRSARASGFVHNEAIAYEVAARHYAARGVDDISDMYLQRARECYRRWGADGKVRRLDRLFPHLAASNAQHSAAMVGSSVQHLDVTSVVKASQALSSEIELPKLIEQLMTIAIQNAGADRGLLILPSDDEYLIRAEARASGDQIEVALCHDPMTPTACPESLVRYVVRTQESVILDDASKPSLFSGDEYLRDRRPKSILCLPLMKQRELAGILLLENTLTSHVFAPNRMTVLELLAAQAAISLENTRLYGDLARAVERRKQADVYLAGEKHVLEMMATSCPLRDVLAALCRFFEDAAPDCHCGIYPIDNRSKAFEFGVAPSLPVSYTNPIEGTPIAEDDSPRGRSIAEKIQVITEDIGSDPRWAHAPCRAHVLGHGLRSVWSTPICSREGTVIGTVCVYREKASSPSLYHQEVIAHVVHLASIAIERSQAEAVLRRDEFYLTEGQRIGLTGTFAWDVTTDEVTFSDQLKRIFEFDSDTVVTIPRLRERIHPDDLRSSGVYLQEVQAGSDSPDYELRLRMPDDRIKYLSVCARMVRHEDGQVECLGAIQDITRRRLAENARDNIRSELAHVSRVVSLGALTASIAHEVNQPLASIVTSSETALRWLNRPEPDFGKVESVLRRVVSDARRAADIINRIRTMAGKGVTKRSETTLAEIILECMALLHHEFQSRQVSISLDLDPSVPKVMVDRTQLQQVVVNLVINAAHAVSNAGTAERNVAIRTRNIDPGKVCCIVEDSGPGIEPEHLPKLFDSFFTTKETGMGLGLPIAQSIVEAHYGRIQADNESSLGGARFVFELPASPLSGAETGRVAEH</sequence>
<dbReference type="Pfam" id="PF00989">
    <property type="entry name" value="PAS"/>
    <property type="match status" value="1"/>
</dbReference>
<dbReference type="InterPro" id="IPR013767">
    <property type="entry name" value="PAS_fold"/>
</dbReference>
<dbReference type="InterPro" id="IPR027417">
    <property type="entry name" value="P-loop_NTPase"/>
</dbReference>
<dbReference type="InterPro" id="IPR011009">
    <property type="entry name" value="Kinase-like_dom_sf"/>
</dbReference>
<dbReference type="GO" id="GO:0005524">
    <property type="term" value="F:ATP binding"/>
    <property type="evidence" value="ECO:0007669"/>
    <property type="project" value="InterPro"/>
</dbReference>
<dbReference type="GO" id="GO:0009882">
    <property type="term" value="F:blue light photoreceptor activity"/>
    <property type="evidence" value="ECO:0007669"/>
    <property type="project" value="UniProtKB-ARBA"/>
</dbReference>
<dbReference type="InterPro" id="IPR008271">
    <property type="entry name" value="Ser/Thr_kinase_AS"/>
</dbReference>
<evidence type="ECO:0000259" key="5">
    <source>
        <dbReference type="PROSITE" id="PS50109"/>
    </source>
</evidence>
<dbReference type="InterPro" id="IPR029016">
    <property type="entry name" value="GAF-like_dom_sf"/>
</dbReference>
<dbReference type="Pfam" id="PF13191">
    <property type="entry name" value="AAA_16"/>
    <property type="match status" value="1"/>
</dbReference>
<dbReference type="Pfam" id="PF00069">
    <property type="entry name" value="Pkinase"/>
    <property type="match status" value="1"/>
</dbReference>
<proteinExistence type="predicted"/>
<dbReference type="InterPro" id="IPR001610">
    <property type="entry name" value="PAC"/>
</dbReference>
<dbReference type="GO" id="GO:0000155">
    <property type="term" value="F:phosphorelay sensor kinase activity"/>
    <property type="evidence" value="ECO:0007669"/>
    <property type="project" value="InterPro"/>
</dbReference>